<evidence type="ECO:0000313" key="2">
    <source>
        <dbReference type="EMBL" id="MFC7408895.1"/>
    </source>
</evidence>
<feature type="region of interest" description="Disordered" evidence="1">
    <location>
        <begin position="211"/>
        <end position="235"/>
    </location>
</feature>
<proteinExistence type="predicted"/>
<evidence type="ECO:0000256" key="1">
    <source>
        <dbReference type="SAM" id="MobiDB-lite"/>
    </source>
</evidence>
<reference evidence="3" key="1">
    <citation type="journal article" date="2019" name="Int. J. Syst. Evol. Microbiol.">
        <title>The Global Catalogue of Microorganisms (GCM) 10K type strain sequencing project: providing services to taxonomists for standard genome sequencing and annotation.</title>
        <authorList>
            <consortium name="The Broad Institute Genomics Platform"/>
            <consortium name="The Broad Institute Genome Sequencing Center for Infectious Disease"/>
            <person name="Wu L."/>
            <person name="Ma J."/>
        </authorList>
    </citation>
    <scope>NUCLEOTIDE SEQUENCE [LARGE SCALE GENOMIC DNA]</scope>
    <source>
        <strain evidence="3">CGMCC 1.12371</strain>
    </source>
</reference>
<organism evidence="2 3">
    <name type="scientific">Hydrogenophaga atypica</name>
    <dbReference type="NCBI Taxonomy" id="249409"/>
    <lineage>
        <taxon>Bacteria</taxon>
        <taxon>Pseudomonadati</taxon>
        <taxon>Pseudomonadota</taxon>
        <taxon>Betaproteobacteria</taxon>
        <taxon>Burkholderiales</taxon>
        <taxon>Comamonadaceae</taxon>
        <taxon>Hydrogenophaga</taxon>
    </lineage>
</organism>
<comment type="caution">
    <text evidence="2">The sequence shown here is derived from an EMBL/GenBank/DDBJ whole genome shotgun (WGS) entry which is preliminary data.</text>
</comment>
<feature type="region of interest" description="Disordered" evidence="1">
    <location>
        <begin position="1"/>
        <end position="25"/>
    </location>
</feature>
<name>A0ABW2QHH8_9BURK</name>
<dbReference type="EMBL" id="JBHTCA010000004">
    <property type="protein sequence ID" value="MFC7408895.1"/>
    <property type="molecule type" value="Genomic_DNA"/>
</dbReference>
<evidence type="ECO:0000313" key="3">
    <source>
        <dbReference type="Proteomes" id="UP001596501"/>
    </source>
</evidence>
<gene>
    <name evidence="2" type="ORF">ACFQPB_08485</name>
</gene>
<accession>A0ABW2QHH8</accession>
<sequence>MTKQDGPHLVGVDGAAHAAPKPDAVPEDDQLWRQVVGCLDKWVEWAAPASQGCVLTPVQFLAVVLWVIGPEEPSDATAKLIVNRWARALSVAHSRGEVITLHPVCLLPLGREESPADCVLSMGHLQEFLDSMPIGFNLRKTLESWRDELAQPSGEKRTLEQVAKDRKAVKGTRWKQADKQVVADAVNETSISAVAKVLGLREFAVRNVTEGLKPTGSTGGNGRPPKYGWANQLSR</sequence>
<dbReference type="RefSeq" id="WP_382221844.1">
    <property type="nucleotide sequence ID" value="NZ_JBHTCA010000004.1"/>
</dbReference>
<keyword evidence="3" id="KW-1185">Reference proteome</keyword>
<protein>
    <submittedName>
        <fullName evidence="2">Uncharacterized protein</fullName>
    </submittedName>
</protein>
<dbReference type="Proteomes" id="UP001596501">
    <property type="component" value="Unassembled WGS sequence"/>
</dbReference>